<protein>
    <recommendedName>
        <fullName evidence="8">ABC3 transporter permease C-terminal domain-containing protein</fullName>
    </recommendedName>
</protein>
<dbReference type="AlphaFoldDB" id="A0A1W1CQL0"/>
<dbReference type="InterPro" id="IPR003838">
    <property type="entry name" value="ABC3_permease_C"/>
</dbReference>
<dbReference type="EMBL" id="FPHH01000107">
    <property type="protein sequence ID" value="SFV68003.1"/>
    <property type="molecule type" value="Genomic_DNA"/>
</dbReference>
<sequence>MFRVAIEMLLHDKTKYLGLLIGVAFTAFLVSFAMSYFAGFMTRGFALVSENPTAKVWVMDSAVSSAEATINMSNSSLDSVRGVQGVEYATPLYLGDMTARYANGHFQSFQAIGVDDATLSGAPKPANLLRIPNSVIVDSGGTEGKLQTPIEKKDMWAYNGSHLNAKTRELRYGDTMLINSKRVVVAGVSHTIPRFPPRPLLYTSTSNFKRLVPGEKRYITFIMVRPAKNISPKQLAKRISTETGLKAITSNDFKKETVMWYLINSEDVGDMVNMVVLAMLVGFGVTGVMLYMFTYENIKQYAVLKAMGASLKQLTDMIYTQVFIMAVVGSGIGVGISALFGEAISSASFPFRIMWFAPFIGFLGVFIVSLTAAFISLRPIKKMEPGIVFKL</sequence>
<gene>
    <name evidence="9" type="ORF">MNB_SM-5-669</name>
</gene>
<dbReference type="GO" id="GO:0005886">
    <property type="term" value="C:plasma membrane"/>
    <property type="evidence" value="ECO:0007669"/>
    <property type="project" value="UniProtKB-SubCell"/>
</dbReference>
<evidence type="ECO:0000256" key="2">
    <source>
        <dbReference type="ARBA" id="ARBA00022448"/>
    </source>
</evidence>
<dbReference type="Pfam" id="PF02687">
    <property type="entry name" value="FtsX"/>
    <property type="match status" value="1"/>
</dbReference>
<evidence type="ECO:0000256" key="6">
    <source>
        <dbReference type="ARBA" id="ARBA00023136"/>
    </source>
</evidence>
<keyword evidence="2" id="KW-0813">Transport</keyword>
<dbReference type="PANTHER" id="PTHR43738:SF1">
    <property type="entry name" value="HEMIN TRANSPORT SYSTEM PERMEASE PROTEIN HRTB-RELATED"/>
    <property type="match status" value="1"/>
</dbReference>
<accession>A0A1W1CQL0</accession>
<keyword evidence="3" id="KW-1003">Cell membrane</keyword>
<name>A0A1W1CQL0_9ZZZZ</name>
<evidence type="ECO:0000259" key="8">
    <source>
        <dbReference type="Pfam" id="PF02687"/>
    </source>
</evidence>
<evidence type="ECO:0000256" key="7">
    <source>
        <dbReference type="SAM" id="Phobius"/>
    </source>
</evidence>
<comment type="subcellular location">
    <subcellularLocation>
        <location evidence="1">Cell membrane</location>
        <topology evidence="1">Multi-pass membrane protein</topology>
    </subcellularLocation>
</comment>
<feature type="domain" description="ABC3 transporter permease C-terminal" evidence="8">
    <location>
        <begin position="274"/>
        <end position="385"/>
    </location>
</feature>
<evidence type="ECO:0000256" key="5">
    <source>
        <dbReference type="ARBA" id="ARBA00022989"/>
    </source>
</evidence>
<organism evidence="9">
    <name type="scientific">hydrothermal vent metagenome</name>
    <dbReference type="NCBI Taxonomy" id="652676"/>
    <lineage>
        <taxon>unclassified sequences</taxon>
        <taxon>metagenomes</taxon>
        <taxon>ecological metagenomes</taxon>
    </lineage>
</organism>
<keyword evidence="4 7" id="KW-0812">Transmembrane</keyword>
<evidence type="ECO:0000313" key="9">
    <source>
        <dbReference type="EMBL" id="SFV68003.1"/>
    </source>
</evidence>
<proteinExistence type="predicted"/>
<feature type="transmembrane region" description="Helical" evidence="7">
    <location>
        <begin position="16"/>
        <end position="38"/>
    </location>
</feature>
<dbReference type="PANTHER" id="PTHR43738">
    <property type="entry name" value="ABC TRANSPORTER, MEMBRANE PROTEIN"/>
    <property type="match status" value="1"/>
</dbReference>
<keyword evidence="5 7" id="KW-1133">Transmembrane helix</keyword>
<keyword evidence="6 7" id="KW-0472">Membrane</keyword>
<evidence type="ECO:0000256" key="1">
    <source>
        <dbReference type="ARBA" id="ARBA00004651"/>
    </source>
</evidence>
<feature type="transmembrane region" description="Helical" evidence="7">
    <location>
        <begin position="271"/>
        <end position="293"/>
    </location>
</feature>
<feature type="transmembrane region" description="Helical" evidence="7">
    <location>
        <begin position="314"/>
        <end position="341"/>
    </location>
</feature>
<evidence type="ECO:0000256" key="3">
    <source>
        <dbReference type="ARBA" id="ARBA00022475"/>
    </source>
</evidence>
<dbReference type="InterPro" id="IPR051125">
    <property type="entry name" value="ABC-4/HrtB_transporter"/>
</dbReference>
<feature type="transmembrane region" description="Helical" evidence="7">
    <location>
        <begin position="353"/>
        <end position="375"/>
    </location>
</feature>
<reference evidence="9" key="1">
    <citation type="submission" date="2016-10" db="EMBL/GenBank/DDBJ databases">
        <authorList>
            <person name="de Groot N.N."/>
        </authorList>
    </citation>
    <scope>NUCLEOTIDE SEQUENCE</scope>
</reference>
<evidence type="ECO:0000256" key="4">
    <source>
        <dbReference type="ARBA" id="ARBA00022692"/>
    </source>
</evidence>